<dbReference type="KEGG" id="uvi:66066689"/>
<dbReference type="AlphaFoldDB" id="A0A8E5HUA0"/>
<organism evidence="2 3">
    <name type="scientific">Ustilaginoidea virens</name>
    <name type="common">Rice false smut fungus</name>
    <name type="synonym">Villosiclava virens</name>
    <dbReference type="NCBI Taxonomy" id="1159556"/>
    <lineage>
        <taxon>Eukaryota</taxon>
        <taxon>Fungi</taxon>
        <taxon>Dikarya</taxon>
        <taxon>Ascomycota</taxon>
        <taxon>Pezizomycotina</taxon>
        <taxon>Sordariomycetes</taxon>
        <taxon>Hypocreomycetidae</taxon>
        <taxon>Hypocreales</taxon>
        <taxon>Clavicipitaceae</taxon>
        <taxon>Ustilaginoidea</taxon>
    </lineage>
</organism>
<protein>
    <submittedName>
        <fullName evidence="2">Uncharacterized protein</fullName>
    </submittedName>
</protein>
<gene>
    <name evidence="2" type="ORF">UV8b_05912</name>
</gene>
<sequence>MRDGPPSGAADPVLPAHLVLDARRRGAIRTSRTLGDCSRIDMSNMTAESPHSIPDNDSGVLGTPERLPSHRLEAADRWRLHATLPLQTSGSVCST</sequence>
<evidence type="ECO:0000313" key="3">
    <source>
        <dbReference type="Proteomes" id="UP000027002"/>
    </source>
</evidence>
<reference evidence="2" key="1">
    <citation type="submission" date="2020-03" db="EMBL/GenBank/DDBJ databases">
        <title>A mixture of massive structural variations and highly conserved coding sequences in Ustilaginoidea virens genome.</title>
        <authorList>
            <person name="Zhang K."/>
            <person name="Zhao Z."/>
            <person name="Zhang Z."/>
            <person name="Li Y."/>
            <person name="Hsiang T."/>
            <person name="Sun W."/>
        </authorList>
    </citation>
    <scope>NUCLEOTIDE SEQUENCE</scope>
    <source>
        <strain evidence="2">UV-8b</strain>
    </source>
</reference>
<proteinExistence type="predicted"/>
<accession>A0A8E5HUA0</accession>
<dbReference type="EMBL" id="CP072756">
    <property type="protein sequence ID" value="QUC21669.1"/>
    <property type="molecule type" value="Genomic_DNA"/>
</dbReference>
<dbReference type="RefSeq" id="XP_042999342.1">
    <property type="nucleotide sequence ID" value="XM_043143409.1"/>
</dbReference>
<feature type="region of interest" description="Disordered" evidence="1">
    <location>
        <begin position="43"/>
        <end position="64"/>
    </location>
</feature>
<name>A0A8E5HUA0_USTVR</name>
<dbReference type="GeneID" id="66066689"/>
<dbReference type="Proteomes" id="UP000027002">
    <property type="component" value="Chromosome 4"/>
</dbReference>
<keyword evidence="3" id="KW-1185">Reference proteome</keyword>
<evidence type="ECO:0000256" key="1">
    <source>
        <dbReference type="SAM" id="MobiDB-lite"/>
    </source>
</evidence>
<evidence type="ECO:0000313" key="2">
    <source>
        <dbReference type="EMBL" id="QUC21669.1"/>
    </source>
</evidence>